<accession>A0A0P7ZXJ5</accession>
<dbReference type="InterPro" id="IPR008651">
    <property type="entry name" value="Uncharacterised_HicB"/>
</dbReference>
<reference evidence="1 2" key="1">
    <citation type="submission" date="2015-09" db="EMBL/GenBank/DDBJ databases">
        <title>Identification and resolution of microdiversity through metagenomic sequencing of parallel consortia.</title>
        <authorList>
            <person name="Nelson W.C."/>
            <person name="Romine M.F."/>
            <person name="Lindemann S.R."/>
        </authorList>
    </citation>
    <scope>NUCLEOTIDE SEQUENCE [LARGE SCALE GENOMIC DNA]</scope>
    <source>
        <strain evidence="1">Ana</strain>
    </source>
</reference>
<dbReference type="AlphaFoldDB" id="A0A0P7ZXJ5"/>
<evidence type="ECO:0000313" key="1">
    <source>
        <dbReference type="EMBL" id="KPQ35171.1"/>
    </source>
</evidence>
<proteinExistence type="predicted"/>
<dbReference type="EMBL" id="LJZR01000014">
    <property type="protein sequence ID" value="KPQ35171.1"/>
    <property type="molecule type" value="Genomic_DNA"/>
</dbReference>
<evidence type="ECO:0008006" key="3">
    <source>
        <dbReference type="Google" id="ProtNLM"/>
    </source>
</evidence>
<dbReference type="InterPro" id="IPR010985">
    <property type="entry name" value="Ribbon_hlx_hlx"/>
</dbReference>
<protein>
    <recommendedName>
        <fullName evidence="3">HicB family</fullName>
    </recommendedName>
</protein>
<dbReference type="Pfam" id="PF05534">
    <property type="entry name" value="HicB"/>
    <property type="match status" value="1"/>
</dbReference>
<dbReference type="Proteomes" id="UP000050465">
    <property type="component" value="Unassembled WGS sequence"/>
</dbReference>
<comment type="caution">
    <text evidence="1">The sequence shown here is derived from an EMBL/GenBank/DDBJ whole genome shotgun (WGS) entry which is preliminary data.</text>
</comment>
<evidence type="ECO:0000313" key="2">
    <source>
        <dbReference type="Proteomes" id="UP000050465"/>
    </source>
</evidence>
<dbReference type="SUPFAM" id="SSF47598">
    <property type="entry name" value="Ribbon-helix-helix"/>
    <property type="match status" value="1"/>
</dbReference>
<sequence>MRHSFKRSLNMTLTNIRRSIHVMSNLKTTQSMPAAEASSNEAAHETQYSGEALLKMPKSLHRKLAEGAEQEGVDLNQYLVSLLTEHSIIGSVQGKLEDLNRQIARRESLNYSRERTTPYNRYVEDIELGIND</sequence>
<gene>
    <name evidence="1" type="ORF">HLUCCA11_12180</name>
</gene>
<dbReference type="GO" id="GO:0006355">
    <property type="term" value="P:regulation of DNA-templated transcription"/>
    <property type="evidence" value="ECO:0007669"/>
    <property type="project" value="InterPro"/>
</dbReference>
<organism evidence="1 2">
    <name type="scientific">Phormidesmis priestleyi Ana</name>
    <dbReference type="NCBI Taxonomy" id="1666911"/>
    <lineage>
        <taxon>Bacteria</taxon>
        <taxon>Bacillati</taxon>
        <taxon>Cyanobacteriota</taxon>
        <taxon>Cyanophyceae</taxon>
        <taxon>Leptolyngbyales</taxon>
        <taxon>Leptolyngbyaceae</taxon>
        <taxon>Phormidesmis</taxon>
    </lineage>
</organism>
<name>A0A0P7ZXJ5_9CYAN</name>
<dbReference type="STRING" id="1666911.HLUCCA11_12180"/>